<dbReference type="Proteomes" id="UP000286235">
    <property type="component" value="Unassembled WGS sequence"/>
</dbReference>
<keyword evidence="2" id="KW-1185">Reference proteome</keyword>
<dbReference type="EMBL" id="AZRV01000005">
    <property type="protein sequence ID" value="RKO63661.1"/>
    <property type="molecule type" value="Genomic_DNA"/>
</dbReference>
<name>A0A420VJ13_9BACI</name>
<gene>
    <name evidence="1" type="ORF">Cdeb_02731</name>
</gene>
<evidence type="ECO:0000313" key="1">
    <source>
        <dbReference type="EMBL" id="RKO63661.1"/>
    </source>
</evidence>
<sequence>MGKKTIYFTLDESGHLDGYSSTPSPNPEEISLEVEENHEVLRNPFIFKYENGELIKDVEYQQQLIREREAIESQPTVEERIQIIQAALDELILGGT</sequence>
<evidence type="ECO:0000313" key="2">
    <source>
        <dbReference type="Proteomes" id="UP000286235"/>
    </source>
</evidence>
<proteinExistence type="predicted"/>
<dbReference type="AlphaFoldDB" id="A0A420VJ13"/>
<comment type="caution">
    <text evidence="1">The sequence shown here is derived from an EMBL/GenBank/DDBJ whole genome shotgun (WGS) entry which is preliminary data.</text>
</comment>
<organism evidence="1 2">
    <name type="scientific">Caldibacillus debilis GB1</name>
    <dbReference type="NCBI Taxonomy" id="1339248"/>
    <lineage>
        <taxon>Bacteria</taxon>
        <taxon>Bacillati</taxon>
        <taxon>Bacillota</taxon>
        <taxon>Bacilli</taxon>
        <taxon>Bacillales</taxon>
        <taxon>Bacillaceae</taxon>
        <taxon>Caldibacillus</taxon>
    </lineage>
</organism>
<reference evidence="1 2" key="1">
    <citation type="submission" date="2013-12" db="EMBL/GenBank/DDBJ databases">
        <title>Genome and proteome characterization of Caldibacillus debilis GB1 derived from a cellulolytic aero-tolerant co-culture.</title>
        <authorList>
            <person name="Wushke S.T."/>
            <person name="Zhang X."/>
            <person name="Fristensky B."/>
            <person name="Wilkins J.A."/>
            <person name="Levin D.B."/>
            <person name="Sparling R."/>
        </authorList>
    </citation>
    <scope>NUCLEOTIDE SEQUENCE [LARGE SCALE GENOMIC DNA]</scope>
    <source>
        <strain evidence="1 2">GB1</strain>
    </source>
</reference>
<protein>
    <submittedName>
        <fullName evidence="1">Uncharacterized protein</fullName>
    </submittedName>
</protein>
<accession>A0A420VJ13</accession>